<evidence type="ECO:0000313" key="1">
    <source>
        <dbReference type="EMBL" id="PIO41046.1"/>
    </source>
</evidence>
<dbReference type="Proteomes" id="UP000228934">
    <property type="component" value="Unassembled WGS sequence"/>
</dbReference>
<gene>
    <name evidence="1" type="ORF">AB205_0197330</name>
</gene>
<sequence length="95" mass="10812">MALCPVMYFKRKGFLQVSCYKNPIFSHLSPHKFIMLWSLLCVSIEIVNTTFELSYGVEVNNISCDVTVIFSTSTVCLFSCWEHISGIPIFDLLPP</sequence>
<dbReference type="AlphaFoldDB" id="A0A2G9SLL8"/>
<organism evidence="1 2">
    <name type="scientific">Aquarana catesbeiana</name>
    <name type="common">American bullfrog</name>
    <name type="synonym">Rana catesbeiana</name>
    <dbReference type="NCBI Taxonomy" id="8400"/>
    <lineage>
        <taxon>Eukaryota</taxon>
        <taxon>Metazoa</taxon>
        <taxon>Chordata</taxon>
        <taxon>Craniata</taxon>
        <taxon>Vertebrata</taxon>
        <taxon>Euteleostomi</taxon>
        <taxon>Amphibia</taxon>
        <taxon>Batrachia</taxon>
        <taxon>Anura</taxon>
        <taxon>Neobatrachia</taxon>
        <taxon>Ranoidea</taxon>
        <taxon>Ranidae</taxon>
        <taxon>Aquarana</taxon>
    </lineage>
</organism>
<proteinExistence type="predicted"/>
<keyword evidence="2" id="KW-1185">Reference proteome</keyword>
<protein>
    <submittedName>
        <fullName evidence="1">Uncharacterized protein</fullName>
    </submittedName>
</protein>
<dbReference type="EMBL" id="KV923848">
    <property type="protein sequence ID" value="PIO41046.1"/>
    <property type="molecule type" value="Genomic_DNA"/>
</dbReference>
<accession>A0A2G9SLL8</accession>
<name>A0A2G9SLL8_AQUCT</name>
<reference evidence="2" key="1">
    <citation type="journal article" date="2017" name="Nat. Commun.">
        <title>The North American bullfrog draft genome provides insight into hormonal regulation of long noncoding RNA.</title>
        <authorList>
            <person name="Hammond S.A."/>
            <person name="Warren R.L."/>
            <person name="Vandervalk B.P."/>
            <person name="Kucuk E."/>
            <person name="Khan H."/>
            <person name="Gibb E.A."/>
            <person name="Pandoh P."/>
            <person name="Kirk H."/>
            <person name="Zhao Y."/>
            <person name="Jones M."/>
            <person name="Mungall A.J."/>
            <person name="Coope R."/>
            <person name="Pleasance S."/>
            <person name="Moore R.A."/>
            <person name="Holt R.A."/>
            <person name="Round J.M."/>
            <person name="Ohora S."/>
            <person name="Walle B.V."/>
            <person name="Veldhoen N."/>
            <person name="Helbing C.C."/>
            <person name="Birol I."/>
        </authorList>
    </citation>
    <scope>NUCLEOTIDE SEQUENCE [LARGE SCALE GENOMIC DNA]</scope>
</reference>
<evidence type="ECO:0000313" key="2">
    <source>
        <dbReference type="Proteomes" id="UP000228934"/>
    </source>
</evidence>